<accession>A0ABN7B020</accession>
<feature type="signal peptide" evidence="1">
    <location>
        <begin position="1"/>
        <end position="25"/>
    </location>
</feature>
<organism evidence="2 3">
    <name type="scientific">Nesidiocoris tenuis</name>
    <dbReference type="NCBI Taxonomy" id="355587"/>
    <lineage>
        <taxon>Eukaryota</taxon>
        <taxon>Metazoa</taxon>
        <taxon>Ecdysozoa</taxon>
        <taxon>Arthropoda</taxon>
        <taxon>Hexapoda</taxon>
        <taxon>Insecta</taxon>
        <taxon>Pterygota</taxon>
        <taxon>Neoptera</taxon>
        <taxon>Paraneoptera</taxon>
        <taxon>Hemiptera</taxon>
        <taxon>Heteroptera</taxon>
        <taxon>Panheteroptera</taxon>
        <taxon>Cimicomorpha</taxon>
        <taxon>Miridae</taxon>
        <taxon>Dicyphina</taxon>
        <taxon>Nesidiocoris</taxon>
    </lineage>
</organism>
<evidence type="ECO:0000256" key="1">
    <source>
        <dbReference type="SAM" id="SignalP"/>
    </source>
</evidence>
<name>A0ABN7B020_9HEMI</name>
<evidence type="ECO:0000313" key="2">
    <source>
        <dbReference type="EMBL" id="BES97760.1"/>
    </source>
</evidence>
<proteinExistence type="predicted"/>
<protein>
    <submittedName>
        <fullName evidence="2">Uncharacterized protein</fullName>
    </submittedName>
</protein>
<reference evidence="2 3" key="1">
    <citation type="submission" date="2023-09" db="EMBL/GenBank/DDBJ databases">
        <title>Nesidiocoris tenuis whole genome shotgun sequence.</title>
        <authorList>
            <person name="Shibata T."/>
            <person name="Shimoda M."/>
            <person name="Kobayashi T."/>
            <person name="Uehara T."/>
        </authorList>
    </citation>
    <scope>NUCLEOTIDE SEQUENCE [LARGE SCALE GENOMIC DNA]</scope>
    <source>
        <strain evidence="2 3">Japan</strain>
    </source>
</reference>
<gene>
    <name evidence="2" type="ORF">NTJ_10574</name>
</gene>
<feature type="chain" id="PRO_5046571976" evidence="1">
    <location>
        <begin position="26"/>
        <end position="240"/>
    </location>
</feature>
<keyword evidence="1" id="KW-0732">Signal</keyword>
<evidence type="ECO:0000313" key="3">
    <source>
        <dbReference type="Proteomes" id="UP001307889"/>
    </source>
</evidence>
<keyword evidence="3" id="KW-1185">Reference proteome</keyword>
<sequence>MIGLTNYRVLVWILLIIFTIQDVSVVAPKSLVRQTKVSGRRMYENRVDKRSRTTGQDKDELIRYMTRQKATLNGAKTTKSLVKKFARFLRQAYPKEIEEMARRRNPKPKRRRSLLHGMANRLIHLKHRVAGVGTEKISKMKLGCGCATSDSTTELDIDDGELDKFRLFFSDPPLCRPEPTVNEEDMMTATDLCGHECQCHTESPATDNDKEIYITRPTTRNVTKSIPTTQCSCDSQTDSE</sequence>
<dbReference type="EMBL" id="AP028916">
    <property type="protein sequence ID" value="BES97760.1"/>
    <property type="molecule type" value="Genomic_DNA"/>
</dbReference>
<dbReference type="Proteomes" id="UP001307889">
    <property type="component" value="Chromosome 8"/>
</dbReference>